<proteinExistence type="predicted"/>
<dbReference type="EMBL" id="JACHCF010000017">
    <property type="protein sequence ID" value="MBB5624063.1"/>
    <property type="molecule type" value="Genomic_DNA"/>
</dbReference>
<accession>A0A7W8YYB2</accession>
<evidence type="ECO:0000313" key="3">
    <source>
        <dbReference type="Proteomes" id="UP000537718"/>
    </source>
</evidence>
<protein>
    <recommendedName>
        <fullName evidence="4">Lipoprotein</fullName>
    </recommendedName>
</protein>
<evidence type="ECO:0008006" key="4">
    <source>
        <dbReference type="Google" id="ProtNLM"/>
    </source>
</evidence>
<dbReference type="PROSITE" id="PS51257">
    <property type="entry name" value="PROKAR_LIPOPROTEIN"/>
    <property type="match status" value="1"/>
</dbReference>
<evidence type="ECO:0000256" key="1">
    <source>
        <dbReference type="SAM" id="Coils"/>
    </source>
</evidence>
<sequence>MKQFIILLSAAILLVSCNGKHKDTNEVTDSVHTNAKDTIRQKTPATGNAAQELSPEAAKAKEWLIANIESSLNKANGNMENSNEEAEKEVKNIYTTQYSAYKIDAINVDLDDGLTEDEFITKWKGKYNPELAGIGFGFLIPEQDYGLIKVTNCKLKNKTPDGFVFNVVLEDTNYHKKYNRDIRVIEAANSFLIDDVLEY</sequence>
<organism evidence="2 3">
    <name type="scientific">Pedobacter cryoconitis</name>
    <dbReference type="NCBI Taxonomy" id="188932"/>
    <lineage>
        <taxon>Bacteria</taxon>
        <taxon>Pseudomonadati</taxon>
        <taxon>Bacteroidota</taxon>
        <taxon>Sphingobacteriia</taxon>
        <taxon>Sphingobacteriales</taxon>
        <taxon>Sphingobacteriaceae</taxon>
        <taxon>Pedobacter</taxon>
    </lineage>
</organism>
<evidence type="ECO:0000313" key="2">
    <source>
        <dbReference type="EMBL" id="MBB5624063.1"/>
    </source>
</evidence>
<comment type="caution">
    <text evidence="2">The sequence shown here is derived from an EMBL/GenBank/DDBJ whole genome shotgun (WGS) entry which is preliminary data.</text>
</comment>
<feature type="coiled-coil region" evidence="1">
    <location>
        <begin position="65"/>
        <end position="96"/>
    </location>
</feature>
<dbReference type="AlphaFoldDB" id="A0A7W8YYB2"/>
<keyword evidence="1" id="KW-0175">Coiled coil</keyword>
<dbReference type="RefSeq" id="WP_183870118.1">
    <property type="nucleotide sequence ID" value="NZ_JACHCF010000017.1"/>
</dbReference>
<dbReference type="Proteomes" id="UP000537718">
    <property type="component" value="Unassembled WGS sequence"/>
</dbReference>
<reference evidence="2 3" key="1">
    <citation type="submission" date="2020-08" db="EMBL/GenBank/DDBJ databases">
        <title>Genomic Encyclopedia of Type Strains, Phase IV (KMG-V): Genome sequencing to study the core and pangenomes of soil and plant-associated prokaryotes.</title>
        <authorList>
            <person name="Whitman W."/>
        </authorList>
    </citation>
    <scope>NUCLEOTIDE SEQUENCE [LARGE SCALE GENOMIC DNA]</scope>
    <source>
        <strain evidence="2 3">MP7CTX6</strain>
    </source>
</reference>
<name>A0A7W8YYB2_9SPHI</name>
<gene>
    <name evidence="2" type="ORF">HDE69_005160</name>
</gene>